<dbReference type="SUPFAM" id="SSF53474">
    <property type="entry name" value="alpha/beta-Hydrolases"/>
    <property type="match status" value="1"/>
</dbReference>
<organism evidence="1 2">
    <name type="scientific">Microlunatus capsulatus</name>
    <dbReference type="NCBI Taxonomy" id="99117"/>
    <lineage>
        <taxon>Bacteria</taxon>
        <taxon>Bacillati</taxon>
        <taxon>Actinomycetota</taxon>
        <taxon>Actinomycetes</taxon>
        <taxon>Propionibacteriales</taxon>
        <taxon>Propionibacteriaceae</taxon>
        <taxon>Microlunatus</taxon>
    </lineage>
</organism>
<dbReference type="InterPro" id="IPR029058">
    <property type="entry name" value="AB_hydrolase_fold"/>
</dbReference>
<protein>
    <submittedName>
        <fullName evidence="1">Pimeloyl-ACP methyl ester carboxylesterase</fullName>
    </submittedName>
</protein>
<gene>
    <name evidence="1" type="ORF">JOF54_001704</name>
</gene>
<dbReference type="EMBL" id="JAGIOB010000001">
    <property type="protein sequence ID" value="MBP2416782.1"/>
    <property type="molecule type" value="Genomic_DNA"/>
</dbReference>
<name>A0ABS4Z6W5_9ACTN</name>
<accession>A0ABS4Z6W5</accession>
<evidence type="ECO:0000313" key="1">
    <source>
        <dbReference type="EMBL" id="MBP2416782.1"/>
    </source>
</evidence>
<proteinExistence type="predicted"/>
<reference evidence="1 2" key="1">
    <citation type="submission" date="2021-03" db="EMBL/GenBank/DDBJ databases">
        <title>Sequencing the genomes of 1000 actinobacteria strains.</title>
        <authorList>
            <person name="Klenk H.-P."/>
        </authorList>
    </citation>
    <scope>NUCLEOTIDE SEQUENCE [LARGE SCALE GENOMIC DNA]</scope>
    <source>
        <strain evidence="1 2">DSM 12936</strain>
    </source>
</reference>
<dbReference type="RefSeq" id="WP_210054752.1">
    <property type="nucleotide sequence ID" value="NZ_BAAAMH010000013.1"/>
</dbReference>
<dbReference type="Proteomes" id="UP000758168">
    <property type="component" value="Unassembled WGS sequence"/>
</dbReference>
<dbReference type="PANTHER" id="PTHR37574:SF1">
    <property type="entry name" value="LIPASE B"/>
    <property type="match status" value="1"/>
</dbReference>
<evidence type="ECO:0000313" key="2">
    <source>
        <dbReference type="Proteomes" id="UP000758168"/>
    </source>
</evidence>
<sequence length="261" mass="26067">MLDALSPQRRRVVLAGAGVVALLLVALVATLVVRAVRPAASVPQDQPGPVLLVPGYGGDGSSLQPLAQALRDAGRTAVVVPEVGDGTGDLDAQAVALAAVAERVREEFGATSVDVVGYSAGGVVARLWVRDHGGDAVARRVLTLGSPHHGTTQAALGASLAGGCPPACEQLVPGSELLRRLNARDETPAGPAWVTLRSTADQVVTPVDSAALDGALDVAVQDLCPAATTSHAGLPADPVTRALVGSALGAGPPALPSAVRC</sequence>
<dbReference type="PANTHER" id="PTHR37574">
    <property type="entry name" value="LIPASE B"/>
    <property type="match status" value="1"/>
</dbReference>
<dbReference type="Pfam" id="PF02089">
    <property type="entry name" value="Palm_thioest"/>
    <property type="match status" value="1"/>
</dbReference>
<dbReference type="InterPro" id="IPR053228">
    <property type="entry name" value="Stereospecific_Lipase"/>
</dbReference>
<comment type="caution">
    <text evidence="1">The sequence shown here is derived from an EMBL/GenBank/DDBJ whole genome shotgun (WGS) entry which is preliminary data.</text>
</comment>
<keyword evidence="2" id="KW-1185">Reference proteome</keyword>
<dbReference type="Gene3D" id="3.40.50.1820">
    <property type="entry name" value="alpha/beta hydrolase"/>
    <property type="match status" value="1"/>
</dbReference>